<gene>
    <name evidence="1" type="ORF">ETAA8_06630</name>
</gene>
<sequence length="197" mass="21675">MLTDEDVQQITEIVRAEVAKAMKPKARRYGLRGSAARLGGNSVPVASADREAKIVAAIRDFDKKRRAYELQPGESLPGAWYFYDLSNLVILAANGPMPEGFGAVYRCITSIAKTLLTQHNQAEPITRQYPCNELVTCCGSLAMILSRYSEGNGLPDPEEFLQARQLREAKTALEAIRQSNGDTSAASLYFSQMQRIG</sequence>
<protein>
    <submittedName>
        <fullName evidence="1">Uncharacterized protein</fullName>
    </submittedName>
</protein>
<dbReference type="Proteomes" id="UP000315017">
    <property type="component" value="Chromosome"/>
</dbReference>
<dbReference type="AlphaFoldDB" id="A0A517Y5T0"/>
<keyword evidence="2" id="KW-1185">Reference proteome</keyword>
<evidence type="ECO:0000313" key="2">
    <source>
        <dbReference type="Proteomes" id="UP000315017"/>
    </source>
</evidence>
<reference evidence="1 2" key="1">
    <citation type="submission" date="2019-02" db="EMBL/GenBank/DDBJ databases">
        <title>Deep-cultivation of Planctomycetes and their phenomic and genomic characterization uncovers novel biology.</title>
        <authorList>
            <person name="Wiegand S."/>
            <person name="Jogler M."/>
            <person name="Boedeker C."/>
            <person name="Pinto D."/>
            <person name="Vollmers J."/>
            <person name="Rivas-Marin E."/>
            <person name="Kohn T."/>
            <person name="Peeters S.H."/>
            <person name="Heuer A."/>
            <person name="Rast P."/>
            <person name="Oberbeckmann S."/>
            <person name="Bunk B."/>
            <person name="Jeske O."/>
            <person name="Meyerdierks A."/>
            <person name="Storesund J.E."/>
            <person name="Kallscheuer N."/>
            <person name="Luecker S."/>
            <person name="Lage O.M."/>
            <person name="Pohl T."/>
            <person name="Merkel B.J."/>
            <person name="Hornburger P."/>
            <person name="Mueller R.-W."/>
            <person name="Bruemmer F."/>
            <person name="Labrenz M."/>
            <person name="Spormann A.M."/>
            <person name="Op den Camp H."/>
            <person name="Overmann J."/>
            <person name="Amann R."/>
            <person name="Jetten M.S.M."/>
            <person name="Mascher T."/>
            <person name="Medema M.H."/>
            <person name="Devos D.P."/>
            <person name="Kaster A.-K."/>
            <person name="Ovreas L."/>
            <person name="Rohde M."/>
            <person name="Galperin M.Y."/>
            <person name="Jogler C."/>
        </authorList>
    </citation>
    <scope>NUCLEOTIDE SEQUENCE [LARGE SCALE GENOMIC DNA]</scope>
    <source>
        <strain evidence="1 2">ETA_A8</strain>
    </source>
</reference>
<proteinExistence type="predicted"/>
<dbReference type="EMBL" id="CP036274">
    <property type="protein sequence ID" value="QDU25593.1"/>
    <property type="molecule type" value="Genomic_DNA"/>
</dbReference>
<accession>A0A517Y5T0</accession>
<organism evidence="1 2">
    <name type="scientific">Anatilimnocola aggregata</name>
    <dbReference type="NCBI Taxonomy" id="2528021"/>
    <lineage>
        <taxon>Bacteria</taxon>
        <taxon>Pseudomonadati</taxon>
        <taxon>Planctomycetota</taxon>
        <taxon>Planctomycetia</taxon>
        <taxon>Pirellulales</taxon>
        <taxon>Pirellulaceae</taxon>
        <taxon>Anatilimnocola</taxon>
    </lineage>
</organism>
<dbReference type="KEGG" id="aagg:ETAA8_06630"/>
<name>A0A517Y5T0_9BACT</name>
<evidence type="ECO:0000313" key="1">
    <source>
        <dbReference type="EMBL" id="QDU25593.1"/>
    </source>
</evidence>
<dbReference type="RefSeq" id="WP_145084788.1">
    <property type="nucleotide sequence ID" value="NZ_CP036274.1"/>
</dbReference>